<proteinExistence type="predicted"/>
<evidence type="ECO:0000259" key="2">
    <source>
        <dbReference type="Pfam" id="PF17868"/>
    </source>
</evidence>
<evidence type="ECO:0000313" key="3">
    <source>
        <dbReference type="EMBL" id="ABW31948.1"/>
    </source>
</evidence>
<feature type="domain" description="ATPase RavA-like AAA lid" evidence="2">
    <location>
        <begin position="43"/>
        <end position="108"/>
    </location>
</feature>
<dbReference type="HOGENOM" id="CLU_1352173_0_0_3"/>
<dbReference type="Pfam" id="PF17868">
    <property type="entry name" value="AAA_lid_8"/>
    <property type="match status" value="1"/>
</dbReference>
<sequence>MGWTIKGNRPQVSQGLISLAELDQMCAEIQQVKFTDAMVDAFTEIIHALIRDGFVISARRRVKLLQLVQCYAYIQGDEQVYLEHLHELLPQCCWKSKIEEIREIKKLIETSAPIAKKKLADIAKAAQGEVSRLEEQLNNQMLDHTHHVNAADFARTQLTNLSSSLDKVQADLCRNGASQKAKAETELKAQSDRINELVEGLY</sequence>
<feature type="coiled-coil region" evidence="1">
    <location>
        <begin position="116"/>
        <end position="143"/>
    </location>
</feature>
<gene>
    <name evidence="3" type="ordered locus">AM1_B0229</name>
</gene>
<organism evidence="3 4">
    <name type="scientific">Acaryochloris marina (strain MBIC 11017)</name>
    <dbReference type="NCBI Taxonomy" id="329726"/>
    <lineage>
        <taxon>Bacteria</taxon>
        <taxon>Bacillati</taxon>
        <taxon>Cyanobacteriota</taxon>
        <taxon>Cyanophyceae</taxon>
        <taxon>Acaryochloridales</taxon>
        <taxon>Acaryochloridaceae</taxon>
        <taxon>Acaryochloris</taxon>
    </lineage>
</organism>
<evidence type="ECO:0000256" key="1">
    <source>
        <dbReference type="SAM" id="Coils"/>
    </source>
</evidence>
<name>A8ZLC1_ACAM1</name>
<accession>A8ZLC1</accession>
<evidence type="ECO:0000313" key="4">
    <source>
        <dbReference type="Proteomes" id="UP000000268"/>
    </source>
</evidence>
<dbReference type="AlphaFoldDB" id="A8ZLC1"/>
<dbReference type="EMBL" id="CP000839">
    <property type="protein sequence ID" value="ABW31948.1"/>
    <property type="molecule type" value="Genomic_DNA"/>
</dbReference>
<dbReference type="KEGG" id="amr:AM1_B0229"/>
<keyword evidence="4" id="KW-1185">Reference proteome</keyword>
<protein>
    <recommendedName>
        <fullName evidence="2">ATPase RavA-like AAA lid domain-containing protein</fullName>
    </recommendedName>
</protein>
<keyword evidence="1" id="KW-0175">Coiled coil</keyword>
<dbReference type="Gene3D" id="1.10.8.80">
    <property type="entry name" value="Magnesium chelatase subunit I, C-Terminal domain"/>
    <property type="match status" value="1"/>
</dbReference>
<reference evidence="3 4" key="1">
    <citation type="journal article" date="2008" name="Proc. Natl. Acad. Sci. U.S.A.">
        <title>Niche adaptation and genome expansion in the chlorophyll d-producing cyanobacterium Acaryochloris marina.</title>
        <authorList>
            <person name="Swingley W.D."/>
            <person name="Chen M."/>
            <person name="Cheung P.C."/>
            <person name="Conrad A.L."/>
            <person name="Dejesa L.C."/>
            <person name="Hao J."/>
            <person name="Honchak B.M."/>
            <person name="Karbach L.E."/>
            <person name="Kurdoglu A."/>
            <person name="Lahiri S."/>
            <person name="Mastrian S.D."/>
            <person name="Miyashita H."/>
            <person name="Page L."/>
            <person name="Ramakrishna P."/>
            <person name="Satoh S."/>
            <person name="Sattley W.M."/>
            <person name="Shimada Y."/>
            <person name="Taylor H.L."/>
            <person name="Tomo T."/>
            <person name="Tsuchiya T."/>
            <person name="Wang Z.T."/>
            <person name="Raymond J."/>
            <person name="Mimuro M."/>
            <person name="Blankenship R.E."/>
            <person name="Touchman J.W."/>
        </authorList>
    </citation>
    <scope>NUCLEOTIDE SEQUENCE [LARGE SCALE GENOMIC DNA]</scope>
    <source>
        <strain evidence="4">MBIC 11017</strain>
        <plasmid evidence="4">Plasmid pREB2</plasmid>
    </source>
</reference>
<geneLocation type="plasmid" evidence="3 4">
    <name>pREB2</name>
</geneLocation>
<dbReference type="InterPro" id="IPR041538">
    <property type="entry name" value="RavA-like_AAA_lid"/>
</dbReference>
<dbReference type="RefSeq" id="WP_012167097.1">
    <property type="nucleotide sequence ID" value="NC_009927.1"/>
</dbReference>
<keyword evidence="3" id="KW-0614">Plasmid</keyword>
<dbReference type="Proteomes" id="UP000000268">
    <property type="component" value="Plasmid pREB2"/>
</dbReference>